<dbReference type="HOGENOM" id="CLU_2253115_0_0_1"/>
<dbReference type="EMBL" id="CAQQ02032481">
    <property type="status" value="NOT_ANNOTATED_CDS"/>
    <property type="molecule type" value="Genomic_DNA"/>
</dbReference>
<proteinExistence type="predicted"/>
<dbReference type="GO" id="GO:0005886">
    <property type="term" value="C:plasma membrane"/>
    <property type="evidence" value="ECO:0007669"/>
    <property type="project" value="InterPro"/>
</dbReference>
<reference evidence="2" key="2">
    <citation type="submission" date="2015-06" db="UniProtKB">
        <authorList>
            <consortium name="EnsemblMetazoa"/>
        </authorList>
    </citation>
    <scope>IDENTIFICATION</scope>
</reference>
<dbReference type="EnsemblMetazoa" id="MESCA003463-RA">
    <property type="protein sequence ID" value="MESCA003463-PA"/>
    <property type="gene ID" value="MESCA003463"/>
</dbReference>
<keyword evidence="3" id="KW-1185">Reference proteome</keyword>
<dbReference type="PANTHER" id="PTHR23302:SF40">
    <property type="entry name" value="TRANSMEMBRANE CHANNEL-LIKE PROTEIN"/>
    <property type="match status" value="1"/>
</dbReference>
<keyword evidence="1" id="KW-0812">Transmembrane</keyword>
<feature type="transmembrane region" description="Helical" evidence="1">
    <location>
        <begin position="50"/>
        <end position="72"/>
    </location>
</feature>
<evidence type="ECO:0000313" key="2">
    <source>
        <dbReference type="EnsemblMetazoa" id="MESCA003463-PA"/>
    </source>
</evidence>
<name>T1GJ24_MEGSC</name>
<dbReference type="PANTHER" id="PTHR23302">
    <property type="entry name" value="TRANSMEMBRANE CHANNEL-RELATED"/>
    <property type="match status" value="1"/>
</dbReference>
<dbReference type="Proteomes" id="UP000015102">
    <property type="component" value="Unassembled WGS sequence"/>
</dbReference>
<dbReference type="InterPro" id="IPR038900">
    <property type="entry name" value="TMC"/>
</dbReference>
<keyword evidence="1" id="KW-0472">Membrane</keyword>
<evidence type="ECO:0000313" key="3">
    <source>
        <dbReference type="Proteomes" id="UP000015102"/>
    </source>
</evidence>
<keyword evidence="1" id="KW-1133">Transmembrane helix</keyword>
<reference evidence="3" key="1">
    <citation type="submission" date="2013-02" db="EMBL/GenBank/DDBJ databases">
        <authorList>
            <person name="Hughes D."/>
        </authorList>
    </citation>
    <scope>NUCLEOTIDE SEQUENCE</scope>
    <source>
        <strain>Durham</strain>
        <strain evidence="3">NC isolate 2 -- Noor lab</strain>
    </source>
</reference>
<organism evidence="2 3">
    <name type="scientific">Megaselia scalaris</name>
    <name type="common">Humpbacked fly</name>
    <name type="synonym">Phora scalaris</name>
    <dbReference type="NCBI Taxonomy" id="36166"/>
    <lineage>
        <taxon>Eukaryota</taxon>
        <taxon>Metazoa</taxon>
        <taxon>Ecdysozoa</taxon>
        <taxon>Arthropoda</taxon>
        <taxon>Hexapoda</taxon>
        <taxon>Insecta</taxon>
        <taxon>Pterygota</taxon>
        <taxon>Neoptera</taxon>
        <taxon>Endopterygota</taxon>
        <taxon>Diptera</taxon>
        <taxon>Brachycera</taxon>
        <taxon>Muscomorpha</taxon>
        <taxon>Platypezoidea</taxon>
        <taxon>Phoridae</taxon>
        <taxon>Megaseliini</taxon>
        <taxon>Megaselia</taxon>
    </lineage>
</organism>
<dbReference type="AlphaFoldDB" id="T1GJ24"/>
<evidence type="ECO:0000256" key="1">
    <source>
        <dbReference type="SAM" id="Phobius"/>
    </source>
</evidence>
<dbReference type="GO" id="GO:0008381">
    <property type="term" value="F:mechanosensitive monoatomic ion channel activity"/>
    <property type="evidence" value="ECO:0007669"/>
    <property type="project" value="TreeGrafter"/>
</dbReference>
<accession>T1GJ24</accession>
<protein>
    <submittedName>
        <fullName evidence="2">Uncharacterized protein</fullName>
    </submittedName>
</protein>
<dbReference type="STRING" id="36166.T1GJ24"/>
<sequence length="104" mass="11826">MSYVINIEERDRYRHAETAHNRIASVVVGFKEALLEEAEKKKDTRNWRIILQRISVNILVIGLLAASGYTVVSAVGSKEIVTYGSFIQRIFCSKSNAKKISRLR</sequence>